<comment type="caution">
    <text evidence="5">The sequence shown here is derived from an EMBL/GenBank/DDBJ whole genome shotgun (WGS) entry which is preliminary data.</text>
</comment>
<feature type="region of interest" description="Disordered" evidence="2">
    <location>
        <begin position="1"/>
        <end position="36"/>
    </location>
</feature>
<dbReference type="InterPro" id="IPR000742">
    <property type="entry name" value="EGF"/>
</dbReference>
<evidence type="ECO:0000313" key="6">
    <source>
        <dbReference type="Proteomes" id="UP001367676"/>
    </source>
</evidence>
<keyword evidence="3" id="KW-0812">Transmembrane</keyword>
<dbReference type="PANTHER" id="PTHR12332">
    <property type="entry name" value="KEREN-RELATED"/>
    <property type="match status" value="1"/>
</dbReference>
<dbReference type="Gene3D" id="1.10.8.10">
    <property type="entry name" value="DNA helicase RuvA subunit, C-terminal domain"/>
    <property type="match status" value="1"/>
</dbReference>
<evidence type="ECO:0000256" key="1">
    <source>
        <dbReference type="PROSITE-ProRule" id="PRU00076"/>
    </source>
</evidence>
<dbReference type="GO" id="GO:0048018">
    <property type="term" value="F:receptor ligand activity"/>
    <property type="evidence" value="ECO:0007669"/>
    <property type="project" value="InterPro"/>
</dbReference>
<comment type="caution">
    <text evidence="1">Lacks conserved residue(s) required for the propagation of feature annotation.</text>
</comment>
<dbReference type="SUPFAM" id="SSF57196">
    <property type="entry name" value="EGF/Laminin"/>
    <property type="match status" value="1"/>
</dbReference>
<evidence type="ECO:0000313" key="5">
    <source>
        <dbReference type="EMBL" id="KAK7590769.1"/>
    </source>
</evidence>
<dbReference type="InterPro" id="IPR043403">
    <property type="entry name" value="Gurken/Spitz"/>
</dbReference>
<keyword evidence="6" id="KW-1185">Reference proteome</keyword>
<keyword evidence="3" id="KW-0472">Membrane</keyword>
<protein>
    <recommendedName>
        <fullName evidence="4">EGF-like domain-containing protein</fullName>
    </recommendedName>
</protein>
<dbReference type="Gene3D" id="2.10.25.10">
    <property type="entry name" value="Laminin"/>
    <property type="match status" value="1"/>
</dbReference>
<dbReference type="PROSITE" id="PS50026">
    <property type="entry name" value="EGF_3"/>
    <property type="match status" value="1"/>
</dbReference>
<reference evidence="5 6" key="1">
    <citation type="submission" date="2024-03" db="EMBL/GenBank/DDBJ databases">
        <title>Adaptation during the transition from Ophiocordyceps entomopathogen to insect associate is accompanied by gene loss and intensified selection.</title>
        <authorList>
            <person name="Ward C.M."/>
            <person name="Onetto C.A."/>
            <person name="Borneman A.R."/>
        </authorList>
    </citation>
    <scope>NUCLEOTIDE SEQUENCE [LARGE SCALE GENOMIC DNA]</scope>
    <source>
        <strain evidence="5">AWRI1</strain>
        <tissue evidence="5">Single Adult Female</tissue>
    </source>
</reference>
<dbReference type="AlphaFoldDB" id="A0AAN9TIC4"/>
<evidence type="ECO:0000256" key="2">
    <source>
        <dbReference type="SAM" id="MobiDB-lite"/>
    </source>
</evidence>
<feature type="disulfide bond" evidence="1">
    <location>
        <begin position="265"/>
        <end position="274"/>
    </location>
</feature>
<proteinExistence type="predicted"/>
<name>A0AAN9TIC4_9HEMI</name>
<gene>
    <name evidence="5" type="ORF">V9T40_002382</name>
</gene>
<accession>A0AAN9TIC4</accession>
<dbReference type="PROSITE" id="PS01186">
    <property type="entry name" value="EGF_2"/>
    <property type="match status" value="1"/>
</dbReference>
<organism evidence="5 6">
    <name type="scientific">Parthenolecanium corni</name>
    <dbReference type="NCBI Taxonomy" id="536013"/>
    <lineage>
        <taxon>Eukaryota</taxon>
        <taxon>Metazoa</taxon>
        <taxon>Ecdysozoa</taxon>
        <taxon>Arthropoda</taxon>
        <taxon>Hexapoda</taxon>
        <taxon>Insecta</taxon>
        <taxon>Pterygota</taxon>
        <taxon>Neoptera</taxon>
        <taxon>Paraneoptera</taxon>
        <taxon>Hemiptera</taxon>
        <taxon>Sternorrhyncha</taxon>
        <taxon>Coccoidea</taxon>
        <taxon>Coccidae</taxon>
        <taxon>Parthenolecanium</taxon>
    </lineage>
</organism>
<dbReference type="GO" id="GO:0005154">
    <property type="term" value="F:epidermal growth factor receptor binding"/>
    <property type="evidence" value="ECO:0007669"/>
    <property type="project" value="InterPro"/>
</dbReference>
<evidence type="ECO:0000256" key="3">
    <source>
        <dbReference type="SAM" id="Phobius"/>
    </source>
</evidence>
<evidence type="ECO:0000259" key="4">
    <source>
        <dbReference type="PROSITE" id="PS50026"/>
    </source>
</evidence>
<keyword evidence="1" id="KW-1015">Disulfide bond</keyword>
<dbReference type="EMBL" id="JBBCAQ010000022">
    <property type="protein sequence ID" value="KAK7590769.1"/>
    <property type="molecule type" value="Genomic_DNA"/>
</dbReference>
<feature type="transmembrane region" description="Helical" evidence="3">
    <location>
        <begin position="295"/>
        <end position="317"/>
    </location>
</feature>
<dbReference type="Proteomes" id="UP001367676">
    <property type="component" value="Unassembled WGS sequence"/>
</dbReference>
<feature type="domain" description="EGF-like" evidence="4">
    <location>
        <begin position="231"/>
        <end position="275"/>
    </location>
</feature>
<dbReference type="PANTHER" id="PTHR12332:SF1">
    <property type="entry name" value="KEREN-RELATED"/>
    <property type="match status" value="1"/>
</dbReference>
<sequence length="333" mass="38371">MLDWGPHAPHPSPQNDLKAESSQKRTLNTPNNIDLLSDREQTEKIQQFQNSTGIEDSARCRDVLRRHNCYLKATIREQNLKGARPSMHSVNRAARDKLTIVYNAPSVQRVRIAESTVQPFRWCWTGTAGLIASLLFRMFHNGLFFEFARSFCRDQFRYRYLSSEWPETASTFCIRRTNALKAFTRTATKYAVMFFILVFYATLPVTEGCSSRSTPKPRPSSPTPRPNITFHTYACPPEYAFVYCLNGGTCFTVKIGESLIYNCECCEGFSGFRCENKELDRSYQLSPKQFLLETASIAFGATLAILLVAIVCIFLYIRYHRREKPINTKIYWY</sequence>
<dbReference type="GO" id="GO:0007173">
    <property type="term" value="P:epidermal growth factor receptor signaling pathway"/>
    <property type="evidence" value="ECO:0007669"/>
    <property type="project" value="InterPro"/>
</dbReference>
<dbReference type="PROSITE" id="PS00022">
    <property type="entry name" value="EGF_1"/>
    <property type="match status" value="1"/>
</dbReference>
<keyword evidence="1" id="KW-0245">EGF-like domain</keyword>
<feature type="compositionally biased region" description="Polar residues" evidence="2">
    <location>
        <begin position="24"/>
        <end position="34"/>
    </location>
</feature>
<keyword evidence="3" id="KW-1133">Transmembrane helix</keyword>